<accession>A0A1Q5TIN6</accession>
<evidence type="ECO:0000313" key="1">
    <source>
        <dbReference type="EMBL" id="OKP00080.1"/>
    </source>
</evidence>
<proteinExistence type="predicted"/>
<comment type="caution">
    <text evidence="1">The sequence shown here is derived from an EMBL/GenBank/DDBJ whole genome shotgun (WGS) entry which is preliminary data.</text>
</comment>
<reference evidence="1 2" key="1">
    <citation type="submission" date="2016-09" db="EMBL/GenBank/DDBJ databases">
        <title>Xenorhabdus thuongxuanensis sp. nov. and Xenorhabdus eapokensis sp. nov., isolated from Steinernema species.</title>
        <authorList>
            <person name="Kaempfer P."/>
            <person name="Tobias N.J."/>
            <person name="Phan Ke L."/>
            <person name="Bode H.B."/>
            <person name="Glaeser S.P."/>
        </authorList>
    </citation>
    <scope>NUCLEOTIDE SEQUENCE [LARGE SCALE GENOMIC DNA]</scope>
    <source>
        <strain evidence="1 2">DL20</strain>
    </source>
</reference>
<evidence type="ECO:0000313" key="2">
    <source>
        <dbReference type="Proteomes" id="UP000186268"/>
    </source>
</evidence>
<keyword evidence="2" id="KW-1185">Reference proteome</keyword>
<dbReference type="STRING" id="1873482.Xedl_03468"/>
<organism evidence="1 2">
    <name type="scientific">Xenorhabdus eapokensis</name>
    <dbReference type="NCBI Taxonomy" id="1873482"/>
    <lineage>
        <taxon>Bacteria</taxon>
        <taxon>Pseudomonadati</taxon>
        <taxon>Pseudomonadota</taxon>
        <taxon>Gammaproteobacteria</taxon>
        <taxon>Enterobacterales</taxon>
        <taxon>Morganellaceae</taxon>
        <taxon>Xenorhabdus</taxon>
    </lineage>
</organism>
<dbReference type="AlphaFoldDB" id="A0A1Q5TIN6"/>
<protein>
    <submittedName>
        <fullName evidence="1">Uncharacterized protein</fullName>
    </submittedName>
</protein>
<dbReference type="EMBL" id="MKGQ01000042">
    <property type="protein sequence ID" value="OKP00080.1"/>
    <property type="molecule type" value="Genomic_DNA"/>
</dbReference>
<sequence>MELINIYNMILNQPMAKVVCPKATEAYVGENMFDMINDPKEEKYAVFA</sequence>
<name>A0A1Q5TIN6_9GAMM</name>
<gene>
    <name evidence="1" type="ORF">Xedl_03468</name>
</gene>
<dbReference type="Proteomes" id="UP000186268">
    <property type="component" value="Unassembled WGS sequence"/>
</dbReference>
<dbReference type="RefSeq" id="WP_158024404.1">
    <property type="nucleotide sequence ID" value="NZ_CAWNAG010000150.1"/>
</dbReference>